<evidence type="ECO:0000256" key="4">
    <source>
        <dbReference type="ARBA" id="ARBA00022833"/>
    </source>
</evidence>
<dbReference type="EMBL" id="CM010630">
    <property type="protein sequence ID" value="RID71555.1"/>
    <property type="molecule type" value="Genomic_DNA"/>
</dbReference>
<proteinExistence type="inferred from homology"/>
<dbReference type="InterPro" id="IPR018121">
    <property type="entry name" value="7-in-absentia-prot_TRAF-dom"/>
</dbReference>
<keyword evidence="3" id="KW-0863">Zinc-finger</keyword>
<dbReference type="EMBL" id="LS974619">
    <property type="protein sequence ID" value="CAG7882499.1"/>
    <property type="molecule type" value="Genomic_DNA"/>
</dbReference>
<evidence type="ECO:0000256" key="2">
    <source>
        <dbReference type="ARBA" id="ARBA00022723"/>
    </source>
</evidence>
<protein>
    <recommendedName>
        <fullName evidence="5">Seven-in-absentia protein TRAF-like domain-containing protein</fullName>
    </recommendedName>
</protein>
<name>A0A398A2C3_BRACM</name>
<dbReference type="PANTHER" id="PTHR10315">
    <property type="entry name" value="E3 UBIQUITIN PROTEIN LIGASE SIAH"/>
    <property type="match status" value="1"/>
</dbReference>
<reference evidence="6 9" key="2">
    <citation type="submission" date="2021-07" db="EMBL/GenBank/DDBJ databases">
        <authorList>
            <consortium name="Genoscope - CEA"/>
            <person name="William W."/>
        </authorList>
    </citation>
    <scope>NUCLEOTIDE SEQUENCE [LARGE SCALE GENOMIC DNA]</scope>
</reference>
<dbReference type="SUPFAM" id="SSF49599">
    <property type="entry name" value="TRAF domain-like"/>
    <property type="match status" value="1"/>
</dbReference>
<dbReference type="Gramene" id="A03p38420.2_BraZ1">
    <property type="protein sequence ID" value="A03p38420.2_BraZ1.CDS"/>
    <property type="gene ID" value="A03g38420.2_BraZ1"/>
</dbReference>
<evidence type="ECO:0000313" key="9">
    <source>
        <dbReference type="Proteomes" id="UP000694005"/>
    </source>
</evidence>
<keyword evidence="4" id="KW-0862">Zinc</keyword>
<comment type="similarity">
    <text evidence="1">Belongs to the SINA (Seven in absentia) family.</text>
</comment>
<organism evidence="7 8">
    <name type="scientific">Brassica campestris</name>
    <name type="common">Field mustard</name>
    <dbReference type="NCBI Taxonomy" id="3711"/>
    <lineage>
        <taxon>Eukaryota</taxon>
        <taxon>Viridiplantae</taxon>
        <taxon>Streptophyta</taxon>
        <taxon>Embryophyta</taxon>
        <taxon>Tracheophyta</taxon>
        <taxon>Spermatophyta</taxon>
        <taxon>Magnoliopsida</taxon>
        <taxon>eudicotyledons</taxon>
        <taxon>Gunneridae</taxon>
        <taxon>Pentapetalae</taxon>
        <taxon>rosids</taxon>
        <taxon>malvids</taxon>
        <taxon>Brassicales</taxon>
        <taxon>Brassicaceae</taxon>
        <taxon>Brassiceae</taxon>
        <taxon>Brassica</taxon>
    </lineage>
</organism>
<evidence type="ECO:0000313" key="6">
    <source>
        <dbReference type="EMBL" id="CAG7882499.1"/>
    </source>
</evidence>
<dbReference type="Gene3D" id="2.60.210.10">
    <property type="entry name" value="Apoptosis, Tumor Necrosis Factor Receptor Associated Protein 2, Chain A"/>
    <property type="match status" value="1"/>
</dbReference>
<dbReference type="Pfam" id="PF21361">
    <property type="entry name" value="Sina_ZnF"/>
    <property type="match status" value="1"/>
</dbReference>
<evidence type="ECO:0000256" key="1">
    <source>
        <dbReference type="ARBA" id="ARBA00009119"/>
    </source>
</evidence>
<evidence type="ECO:0000256" key="3">
    <source>
        <dbReference type="ARBA" id="ARBA00022771"/>
    </source>
</evidence>
<feature type="domain" description="Seven-in-absentia protein TRAF-like" evidence="5">
    <location>
        <begin position="145"/>
        <end position="242"/>
    </location>
</feature>
<dbReference type="Gene3D" id="3.30.160.60">
    <property type="entry name" value="Classic Zinc Finger"/>
    <property type="match status" value="1"/>
</dbReference>
<dbReference type="GO" id="GO:0006511">
    <property type="term" value="P:ubiquitin-dependent protein catabolic process"/>
    <property type="evidence" value="ECO:0007669"/>
    <property type="project" value="InterPro"/>
</dbReference>
<evidence type="ECO:0000313" key="8">
    <source>
        <dbReference type="Proteomes" id="UP000264353"/>
    </source>
</evidence>
<dbReference type="Proteomes" id="UP000694005">
    <property type="component" value="Chromosome A03"/>
</dbReference>
<evidence type="ECO:0000313" key="7">
    <source>
        <dbReference type="EMBL" id="RID71555.1"/>
    </source>
</evidence>
<dbReference type="Proteomes" id="UP000264353">
    <property type="component" value="Chromosome A3"/>
</dbReference>
<dbReference type="FunFam" id="2.60.210.10:FF:000004">
    <property type="entry name" value="E3 ubiquitin-protein ligase SINAT5-like"/>
    <property type="match status" value="1"/>
</dbReference>
<dbReference type="GO" id="GO:0005737">
    <property type="term" value="C:cytoplasm"/>
    <property type="evidence" value="ECO:0007669"/>
    <property type="project" value="InterPro"/>
</dbReference>
<accession>A0A398A2C3</accession>
<dbReference type="InterPro" id="IPR008974">
    <property type="entry name" value="TRAF-like"/>
</dbReference>
<dbReference type="GO" id="GO:0008270">
    <property type="term" value="F:zinc ion binding"/>
    <property type="evidence" value="ECO:0007669"/>
    <property type="project" value="UniProtKB-KW"/>
</dbReference>
<keyword evidence="2" id="KW-0479">Metal-binding</keyword>
<dbReference type="AlphaFoldDB" id="A0A398A2C3"/>
<evidence type="ECO:0000259" key="5">
    <source>
        <dbReference type="Pfam" id="PF03145"/>
    </source>
</evidence>
<sequence>MWLLYIHTYIHSKPTFIHISPLSFHHLPFDFMNSSEMEPRINHLQIESQVHELLDYLVCTNQITSTIYQCSNDYTGEVNNDKEKPYNCPYSGSKCTATGDTQWLLQHLRNDHHVEMHDGRSFSHRYVHHNPKHLHHATWMLTLLDCYGRQFCLYFEAFHLKKTPMYIAYMQFMGDEEEATSFSYTLEISGNSRKMTWQGVPRSIRDSHKTVRDSQDGLIITRKLAMFFSADNTNNKELKLKISGRVWREH</sequence>
<gene>
    <name evidence="6" type="ORF">BRAPAZ1V2_A03P38420.2</name>
    <name evidence="7" type="ORF">BRARA_C03488</name>
</gene>
<dbReference type="Pfam" id="PF03145">
    <property type="entry name" value="Sina_TRAF"/>
    <property type="match status" value="1"/>
</dbReference>
<dbReference type="PANTHER" id="PTHR10315:SF167">
    <property type="entry name" value="INACTIVE E3 UBIQUITIN-PROTEIN LIGASE SINAT6-RELATED"/>
    <property type="match status" value="1"/>
</dbReference>
<dbReference type="InterPro" id="IPR052088">
    <property type="entry name" value="E3_ubiquitin-ligase_SINA"/>
</dbReference>
<reference evidence="7 8" key="1">
    <citation type="submission" date="2018-06" db="EMBL/GenBank/DDBJ databases">
        <title>WGS assembly of Brassica rapa FPsc.</title>
        <authorList>
            <person name="Bowman J."/>
            <person name="Kohchi T."/>
            <person name="Yamato K."/>
            <person name="Jenkins J."/>
            <person name="Shu S."/>
            <person name="Ishizaki K."/>
            <person name="Yamaoka S."/>
            <person name="Nishihama R."/>
            <person name="Nakamura Y."/>
            <person name="Berger F."/>
            <person name="Adam C."/>
            <person name="Aki S."/>
            <person name="Althoff F."/>
            <person name="Araki T."/>
            <person name="Arteaga-Vazquez M."/>
            <person name="Balasubrmanian S."/>
            <person name="Bauer D."/>
            <person name="Boehm C."/>
            <person name="Briginshaw L."/>
            <person name="Caballero-Perez J."/>
            <person name="Catarino B."/>
            <person name="Chen F."/>
            <person name="Chiyoda S."/>
            <person name="Chovatia M."/>
            <person name="Davies K."/>
            <person name="Delmans M."/>
            <person name="Demura T."/>
            <person name="Dierschke T."/>
            <person name="Dolan L."/>
            <person name="Dorantes-Acosta A."/>
            <person name="Eklund D."/>
            <person name="Florent S."/>
            <person name="Flores-Sandoval E."/>
            <person name="Fujiyama A."/>
            <person name="Fukuzawa H."/>
            <person name="Galik B."/>
            <person name="Grimanelli D."/>
            <person name="Grimwood J."/>
            <person name="Grossniklaus U."/>
            <person name="Hamada T."/>
            <person name="Haseloff J."/>
            <person name="Hetherington A."/>
            <person name="Higo A."/>
            <person name="Hirakawa Y."/>
            <person name="Hundley H."/>
            <person name="Ikeda Y."/>
            <person name="Inoue K."/>
            <person name="Inoue S."/>
            <person name="Ishida S."/>
            <person name="Jia Q."/>
            <person name="Kakita M."/>
            <person name="Kanazawa T."/>
            <person name="Kawai Y."/>
            <person name="Kawashima T."/>
            <person name="Kennedy M."/>
            <person name="Kinose K."/>
            <person name="Kinoshita T."/>
            <person name="Kohara Y."/>
            <person name="Koide E."/>
            <person name="Komatsu K."/>
            <person name="Kopischke S."/>
            <person name="Kubo M."/>
            <person name="Kyozuka J."/>
            <person name="Lagercrantz U."/>
            <person name="Lin S."/>
            <person name="Lindquist E."/>
            <person name="Lipzen A."/>
            <person name="Lu C."/>
            <person name="Luna E."/>
            <person name="Martienssen R."/>
            <person name="Minamino N."/>
            <person name="Mizutani M."/>
            <person name="Mizutani M."/>
            <person name="Mochizuki N."/>
            <person name="Monte I."/>
            <person name="Mosher R."/>
            <person name="Nagasaki H."/>
            <person name="Nakagami H."/>
            <person name="Naramoto S."/>
            <person name="Nishitani K."/>
            <person name="Ohtani M."/>
            <person name="Okamoto T."/>
            <person name="Okumura M."/>
            <person name="Phillips J."/>
            <person name="Pollak B."/>
            <person name="Reinders A."/>
            <person name="Roevekamp M."/>
            <person name="Sano R."/>
            <person name="Sawa S."/>
            <person name="Schmid M."/>
            <person name="Shirakawa M."/>
            <person name="Solano R."/>
            <person name="Spunde A."/>
            <person name="Suetsugu N."/>
            <person name="Sugano S."/>
            <person name="Sugiyama A."/>
            <person name="Sun R."/>
            <person name="Suzuki Y."/>
            <person name="Takenaka M."/>
            <person name="Takezawa D."/>
            <person name="Tomogane H."/>
            <person name="Tsuzuki M."/>
            <person name="Ueda T."/>
            <person name="Umeda M."/>
            <person name="Ward J."/>
            <person name="Watanabe Y."/>
            <person name="Yazaki K."/>
            <person name="Yokoyama R."/>
            <person name="Yoshitake Y."/>
            <person name="Yotsui I."/>
            <person name="Zachgo S."/>
            <person name="Schmutz J."/>
        </authorList>
    </citation>
    <scope>NUCLEOTIDE SEQUENCE [LARGE SCALE GENOMIC DNA]</scope>
    <source>
        <strain evidence="8">cv. B-3</strain>
    </source>
</reference>